<dbReference type="InParanoid" id="A0A7C8III3"/>
<accession>A0A7C8III3</accession>
<keyword evidence="4 13" id="KW-0812">Transmembrane</keyword>
<dbReference type="SUPFAM" id="SSF52317">
    <property type="entry name" value="Class I glutamine amidotransferase-like"/>
    <property type="match status" value="1"/>
</dbReference>
<keyword evidence="6 13" id="KW-1133">Transmembrane helix</keyword>
<dbReference type="OrthoDB" id="58557at2759"/>
<dbReference type="GO" id="GO:0016020">
    <property type="term" value="C:membrane"/>
    <property type="evidence" value="ECO:0007669"/>
    <property type="project" value="UniProtKB-SubCell"/>
</dbReference>
<evidence type="ECO:0000313" key="16">
    <source>
        <dbReference type="EMBL" id="KAF2964506.1"/>
    </source>
</evidence>
<evidence type="ECO:0000256" key="10">
    <source>
        <dbReference type="ARBA" id="ARBA00023166"/>
    </source>
</evidence>
<evidence type="ECO:0000256" key="1">
    <source>
        <dbReference type="ARBA" id="ARBA00004141"/>
    </source>
</evidence>
<evidence type="ECO:0000256" key="3">
    <source>
        <dbReference type="ARBA" id="ARBA00022516"/>
    </source>
</evidence>
<feature type="domain" description="EXPERA" evidence="15">
    <location>
        <begin position="56"/>
        <end position="202"/>
    </location>
</feature>
<dbReference type="PANTHER" id="PTHR14207:SF0">
    <property type="entry name" value="3-BETA-HYDROXYSTEROID-DELTA(8),DELTA(7)-ISOMERASE"/>
    <property type="match status" value="1"/>
</dbReference>
<feature type="transmembrane region" description="Helical" evidence="14">
    <location>
        <begin position="27"/>
        <end position="49"/>
    </location>
</feature>
<evidence type="ECO:0000256" key="6">
    <source>
        <dbReference type="ARBA" id="ARBA00022989"/>
    </source>
</evidence>
<dbReference type="GO" id="GO:0047750">
    <property type="term" value="F:cholestenol delta-isomerase activity"/>
    <property type="evidence" value="ECO:0007669"/>
    <property type="project" value="InterPro"/>
</dbReference>
<evidence type="ECO:0000256" key="9">
    <source>
        <dbReference type="ARBA" id="ARBA00023136"/>
    </source>
</evidence>
<feature type="transmembrane region" description="Helical" evidence="14">
    <location>
        <begin position="119"/>
        <end position="137"/>
    </location>
</feature>
<protein>
    <recommendedName>
        <fullName evidence="15">EXPERA domain-containing protein</fullName>
    </recommendedName>
</protein>
<evidence type="ECO:0000256" key="7">
    <source>
        <dbReference type="ARBA" id="ARBA00023011"/>
    </source>
</evidence>
<keyword evidence="7" id="KW-0756">Sterol biosynthesis</keyword>
<keyword evidence="10" id="KW-1207">Sterol metabolism</keyword>
<feature type="transmembrane region" description="Helical" evidence="14">
    <location>
        <begin position="61"/>
        <end position="80"/>
    </location>
</feature>
<name>A0A7C8III3_9PEZI</name>
<dbReference type="PANTHER" id="PTHR14207">
    <property type="entry name" value="STEROL ISOMERASE"/>
    <property type="match status" value="1"/>
</dbReference>
<evidence type="ECO:0000256" key="14">
    <source>
        <dbReference type="SAM" id="Phobius"/>
    </source>
</evidence>
<keyword evidence="9 13" id="KW-0472">Membrane</keyword>
<dbReference type="GO" id="GO:0004769">
    <property type="term" value="F:steroid Delta-isomerase activity"/>
    <property type="evidence" value="ECO:0007669"/>
    <property type="project" value="TreeGrafter"/>
</dbReference>
<dbReference type="GO" id="GO:0000247">
    <property type="term" value="F:C-8 sterol isomerase activity"/>
    <property type="evidence" value="ECO:0007669"/>
    <property type="project" value="TreeGrafter"/>
</dbReference>
<organism evidence="16 17">
    <name type="scientific">Xylaria multiplex</name>
    <dbReference type="NCBI Taxonomy" id="323545"/>
    <lineage>
        <taxon>Eukaryota</taxon>
        <taxon>Fungi</taxon>
        <taxon>Dikarya</taxon>
        <taxon>Ascomycota</taxon>
        <taxon>Pezizomycotina</taxon>
        <taxon>Sordariomycetes</taxon>
        <taxon>Xylariomycetidae</taxon>
        <taxon>Xylariales</taxon>
        <taxon>Xylariaceae</taxon>
        <taxon>Xylaria</taxon>
    </lineage>
</organism>
<dbReference type="AlphaFoldDB" id="A0A7C8III3"/>
<sequence>MTAPHSYYPVGVNIPNYVPNEWSTLRLVSTFCVTCMIVLTAAKTIATKVNPRITVPEISKVLWFTLCGSIHLFLEGYYAVNFATLPSSQRVLAQLWKEYSMSDSRYLTSHAFVMSMESITAWCWGPLSFVLAYFIAADNPFQHPLQIIISTGQLYGDVLYYGTCAFDFLVYGIEYSRPEGYYFYGYFVLLNGFWIVIPIVLIAESMRACGRAFAEVKRAIDVLGPTDLINSSAQHLLKALQVYAPIDDSTISRAPEVTFHHIGLTKEPVTLLSSHVTIVPTTTVDECPEIDFLLLGGPNPVDFKLDPKYAEFIRRHVASGKPLFTTCTGAYVAALAGVLDGKNATINHVEFEWVKKRFPQVKWTMEKQWVVDGNLWTGSGAVAGMDMIAHWINANFGFDVLTVGALGLDYEPRDIDGLLTVLPKRYDANGKQISTHVYKHYDEY</sequence>
<evidence type="ECO:0000256" key="8">
    <source>
        <dbReference type="ARBA" id="ARBA00023098"/>
    </source>
</evidence>
<dbReference type="Gene3D" id="3.40.50.880">
    <property type="match status" value="1"/>
</dbReference>
<comment type="caution">
    <text evidence="16">The sequence shown here is derived from an EMBL/GenBank/DDBJ whole genome shotgun (WGS) entry which is preliminary data.</text>
</comment>
<evidence type="ECO:0000313" key="17">
    <source>
        <dbReference type="Proteomes" id="UP000481858"/>
    </source>
</evidence>
<keyword evidence="17" id="KW-1185">Reference proteome</keyword>
<reference evidence="16 17" key="1">
    <citation type="submission" date="2019-12" db="EMBL/GenBank/DDBJ databases">
        <title>Draft genome sequence of the ascomycete Xylaria multiplex DSM 110363.</title>
        <authorList>
            <person name="Buettner E."/>
            <person name="Kellner H."/>
        </authorList>
    </citation>
    <scope>NUCLEOTIDE SEQUENCE [LARGE SCALE GENOMIC DNA]</scope>
    <source>
        <strain evidence="16 17">DSM 110363</strain>
    </source>
</reference>
<dbReference type="InterPro" id="IPR002818">
    <property type="entry name" value="DJ-1/PfpI"/>
</dbReference>
<dbReference type="GO" id="GO:0016126">
    <property type="term" value="P:sterol biosynthetic process"/>
    <property type="evidence" value="ECO:0007669"/>
    <property type="project" value="UniProtKB-KW"/>
</dbReference>
<dbReference type="InterPro" id="IPR007905">
    <property type="entry name" value="EBP"/>
</dbReference>
<dbReference type="InterPro" id="IPR029062">
    <property type="entry name" value="Class_I_gatase-like"/>
</dbReference>
<dbReference type="InterPro" id="IPR033118">
    <property type="entry name" value="EXPERA"/>
</dbReference>
<dbReference type="PROSITE" id="PS51751">
    <property type="entry name" value="EXPERA"/>
    <property type="match status" value="1"/>
</dbReference>
<keyword evidence="3" id="KW-0444">Lipid biosynthesis</keyword>
<comment type="similarity">
    <text evidence="2">Belongs to the EBP family.</text>
</comment>
<evidence type="ECO:0000256" key="4">
    <source>
        <dbReference type="ARBA" id="ARBA00022692"/>
    </source>
</evidence>
<evidence type="ECO:0000256" key="2">
    <source>
        <dbReference type="ARBA" id="ARBA00008337"/>
    </source>
</evidence>
<evidence type="ECO:0000256" key="13">
    <source>
        <dbReference type="PROSITE-ProRule" id="PRU01087"/>
    </source>
</evidence>
<dbReference type="GO" id="GO:0005783">
    <property type="term" value="C:endoplasmic reticulum"/>
    <property type="evidence" value="ECO:0007669"/>
    <property type="project" value="TreeGrafter"/>
</dbReference>
<dbReference type="EMBL" id="WUBL01000148">
    <property type="protein sequence ID" value="KAF2964506.1"/>
    <property type="molecule type" value="Genomic_DNA"/>
</dbReference>
<proteinExistence type="inferred from homology"/>
<keyword evidence="12" id="KW-0413">Isomerase</keyword>
<keyword evidence="5" id="KW-0752">Steroid biosynthesis</keyword>
<dbReference type="Proteomes" id="UP000481858">
    <property type="component" value="Unassembled WGS sequence"/>
</dbReference>
<keyword evidence="11" id="KW-0753">Steroid metabolism</keyword>
<evidence type="ECO:0000256" key="5">
    <source>
        <dbReference type="ARBA" id="ARBA00022955"/>
    </source>
</evidence>
<evidence type="ECO:0000256" key="11">
    <source>
        <dbReference type="ARBA" id="ARBA00023221"/>
    </source>
</evidence>
<dbReference type="Pfam" id="PF05241">
    <property type="entry name" value="EBP"/>
    <property type="match status" value="1"/>
</dbReference>
<evidence type="ECO:0000259" key="15">
    <source>
        <dbReference type="PROSITE" id="PS51751"/>
    </source>
</evidence>
<dbReference type="Pfam" id="PF01965">
    <property type="entry name" value="DJ-1_PfpI"/>
    <property type="match status" value="1"/>
</dbReference>
<comment type="subcellular location">
    <subcellularLocation>
        <location evidence="1">Membrane</location>
        <topology evidence="1">Multi-pass membrane protein</topology>
    </subcellularLocation>
</comment>
<evidence type="ECO:0000256" key="12">
    <source>
        <dbReference type="ARBA" id="ARBA00023235"/>
    </source>
</evidence>
<keyword evidence="8" id="KW-0443">Lipid metabolism</keyword>
<gene>
    <name evidence="16" type="ORF">GQX73_g9077</name>
</gene>
<feature type="transmembrane region" description="Helical" evidence="14">
    <location>
        <begin position="181"/>
        <end position="203"/>
    </location>
</feature>